<reference evidence="2" key="1">
    <citation type="submission" date="2019-05" db="EMBL/GenBank/DDBJ databases">
        <title>Annotation for the trematode Paragonimus heterotremus.</title>
        <authorList>
            <person name="Choi Y.-J."/>
        </authorList>
    </citation>
    <scope>NUCLEOTIDE SEQUENCE</scope>
    <source>
        <strain evidence="2">LC</strain>
    </source>
</reference>
<evidence type="ECO:0000313" key="2">
    <source>
        <dbReference type="EMBL" id="KAF5394788.1"/>
    </source>
</evidence>
<accession>A0A8J4SF62</accession>
<evidence type="ECO:0008006" key="4">
    <source>
        <dbReference type="Google" id="ProtNLM"/>
    </source>
</evidence>
<proteinExistence type="predicted"/>
<dbReference type="SUPFAM" id="SSF81321">
    <property type="entry name" value="Family A G protein-coupled receptor-like"/>
    <property type="match status" value="1"/>
</dbReference>
<keyword evidence="1" id="KW-0812">Transmembrane</keyword>
<dbReference type="EMBL" id="LUCH01017704">
    <property type="protein sequence ID" value="KAF5394788.1"/>
    <property type="molecule type" value="Genomic_DNA"/>
</dbReference>
<dbReference type="AlphaFoldDB" id="A0A8J4SF62"/>
<organism evidence="2 3">
    <name type="scientific">Paragonimus heterotremus</name>
    <dbReference type="NCBI Taxonomy" id="100268"/>
    <lineage>
        <taxon>Eukaryota</taxon>
        <taxon>Metazoa</taxon>
        <taxon>Spiralia</taxon>
        <taxon>Lophotrochozoa</taxon>
        <taxon>Platyhelminthes</taxon>
        <taxon>Trematoda</taxon>
        <taxon>Digenea</taxon>
        <taxon>Plagiorchiida</taxon>
        <taxon>Troglotremata</taxon>
        <taxon>Troglotrematidae</taxon>
        <taxon>Paragonimus</taxon>
    </lineage>
</organism>
<keyword evidence="1" id="KW-0472">Membrane</keyword>
<keyword evidence="1" id="KW-1133">Transmembrane helix</keyword>
<gene>
    <name evidence="2" type="ORF">PHET_10203</name>
</gene>
<name>A0A8J4SF62_9TREM</name>
<feature type="transmembrane region" description="Helical" evidence="1">
    <location>
        <begin position="56"/>
        <end position="75"/>
    </location>
</feature>
<protein>
    <recommendedName>
        <fullName evidence="4">G-protein coupled receptors family 1 profile domain-containing protein</fullName>
    </recommendedName>
</protein>
<keyword evidence="3" id="KW-1185">Reference proteome</keyword>
<feature type="transmembrane region" description="Helical" evidence="1">
    <location>
        <begin position="23"/>
        <end position="44"/>
    </location>
</feature>
<sequence length="104" mass="12041">MPCITNTRQPTNEEIMVGQFRGYFTPAIASFGIVGNILVILTFTQMQRRHYSRFNIYVLCIAYSQTVDLIINALLDDFLGRGLYWISDCTIHIKLDTWSSFSFF</sequence>
<evidence type="ECO:0000256" key="1">
    <source>
        <dbReference type="SAM" id="Phobius"/>
    </source>
</evidence>
<comment type="caution">
    <text evidence="2">The sequence shown here is derived from an EMBL/GenBank/DDBJ whole genome shotgun (WGS) entry which is preliminary data.</text>
</comment>
<dbReference type="OrthoDB" id="9990906at2759"/>
<dbReference type="Proteomes" id="UP000748531">
    <property type="component" value="Unassembled WGS sequence"/>
</dbReference>
<evidence type="ECO:0000313" key="3">
    <source>
        <dbReference type="Proteomes" id="UP000748531"/>
    </source>
</evidence>
<dbReference type="Gene3D" id="1.20.1070.10">
    <property type="entry name" value="Rhodopsin 7-helix transmembrane proteins"/>
    <property type="match status" value="1"/>
</dbReference>